<feature type="domain" description="ABM" evidence="1">
    <location>
        <begin position="3"/>
        <end position="66"/>
    </location>
</feature>
<dbReference type="SUPFAM" id="SSF54909">
    <property type="entry name" value="Dimeric alpha+beta barrel"/>
    <property type="match status" value="1"/>
</dbReference>
<keyword evidence="2" id="KW-0503">Monooxygenase</keyword>
<dbReference type="EMBL" id="JAVDYB010000001">
    <property type="protein sequence ID" value="MDR7275216.1"/>
    <property type="molecule type" value="Genomic_DNA"/>
</dbReference>
<dbReference type="InterPro" id="IPR007138">
    <property type="entry name" value="ABM_dom"/>
</dbReference>
<dbReference type="GO" id="GO:0004497">
    <property type="term" value="F:monooxygenase activity"/>
    <property type="evidence" value="ECO:0007669"/>
    <property type="project" value="UniProtKB-KW"/>
</dbReference>
<dbReference type="InterPro" id="IPR011008">
    <property type="entry name" value="Dimeric_a/b-barrel"/>
</dbReference>
<dbReference type="Pfam" id="PF03992">
    <property type="entry name" value="ABM"/>
    <property type="match status" value="1"/>
</dbReference>
<keyword evidence="2" id="KW-0560">Oxidoreductase</keyword>
<evidence type="ECO:0000313" key="2">
    <source>
        <dbReference type="EMBL" id="MDR7275216.1"/>
    </source>
</evidence>
<gene>
    <name evidence="2" type="ORF">J2S41_001994</name>
</gene>
<sequence length="131" mass="13884">MSVFVRARFEPLAGRRDDFVALARALTARAADEPGTLTYRWFGPDRGGYLVIEQYADSAAALAHNARCADLLAEVPRTATMVTAELYGPLGHDLLTWASAHPQVTTYPDLALVPSGSAAADPGPDDGAGQQ</sequence>
<evidence type="ECO:0000313" key="3">
    <source>
        <dbReference type="Proteomes" id="UP001183643"/>
    </source>
</evidence>
<name>A0AAE4C872_9ACTN</name>
<keyword evidence="3" id="KW-1185">Reference proteome</keyword>
<dbReference type="Gene3D" id="3.30.70.100">
    <property type="match status" value="1"/>
</dbReference>
<accession>A0AAE4C872</accession>
<dbReference type="RefSeq" id="WP_310365907.1">
    <property type="nucleotide sequence ID" value="NZ_JAVDYB010000001.1"/>
</dbReference>
<evidence type="ECO:0000259" key="1">
    <source>
        <dbReference type="Pfam" id="PF03992"/>
    </source>
</evidence>
<dbReference type="Proteomes" id="UP001183643">
    <property type="component" value="Unassembled WGS sequence"/>
</dbReference>
<organism evidence="2 3">
    <name type="scientific">Catenuloplanes atrovinosus</name>
    <dbReference type="NCBI Taxonomy" id="137266"/>
    <lineage>
        <taxon>Bacteria</taxon>
        <taxon>Bacillati</taxon>
        <taxon>Actinomycetota</taxon>
        <taxon>Actinomycetes</taxon>
        <taxon>Micromonosporales</taxon>
        <taxon>Micromonosporaceae</taxon>
        <taxon>Catenuloplanes</taxon>
    </lineage>
</organism>
<dbReference type="AlphaFoldDB" id="A0AAE4C872"/>
<reference evidence="2" key="1">
    <citation type="submission" date="2023-07" db="EMBL/GenBank/DDBJ databases">
        <title>Sequencing the genomes of 1000 actinobacteria strains.</title>
        <authorList>
            <person name="Klenk H.-P."/>
        </authorList>
    </citation>
    <scope>NUCLEOTIDE SEQUENCE</scope>
    <source>
        <strain evidence="2">DSM 44707</strain>
    </source>
</reference>
<proteinExistence type="predicted"/>
<comment type="caution">
    <text evidence="2">The sequence shown here is derived from an EMBL/GenBank/DDBJ whole genome shotgun (WGS) entry which is preliminary data.</text>
</comment>
<protein>
    <submittedName>
        <fullName evidence="2">Quinol monooxygenase YgiN</fullName>
    </submittedName>
</protein>